<evidence type="ECO:0000256" key="1">
    <source>
        <dbReference type="SAM" id="MobiDB-lite"/>
    </source>
</evidence>
<dbReference type="Proteomes" id="UP001367676">
    <property type="component" value="Unassembled WGS sequence"/>
</dbReference>
<dbReference type="AlphaFoldDB" id="A0AAN9TLM4"/>
<accession>A0AAN9TLM4</accession>
<keyword evidence="3" id="KW-1185">Reference proteome</keyword>
<evidence type="ECO:0000313" key="2">
    <source>
        <dbReference type="EMBL" id="KAK7591308.1"/>
    </source>
</evidence>
<name>A0AAN9TLM4_9HEMI</name>
<protein>
    <submittedName>
        <fullName evidence="2">Uncharacterized protein</fullName>
    </submittedName>
</protein>
<feature type="region of interest" description="Disordered" evidence="1">
    <location>
        <begin position="86"/>
        <end position="117"/>
    </location>
</feature>
<comment type="caution">
    <text evidence="2">The sequence shown here is derived from an EMBL/GenBank/DDBJ whole genome shotgun (WGS) entry which is preliminary data.</text>
</comment>
<dbReference type="EMBL" id="JBBCAQ010000022">
    <property type="protein sequence ID" value="KAK7591308.1"/>
    <property type="molecule type" value="Genomic_DNA"/>
</dbReference>
<reference evidence="2 3" key="1">
    <citation type="submission" date="2024-03" db="EMBL/GenBank/DDBJ databases">
        <title>Adaptation during the transition from Ophiocordyceps entomopathogen to insect associate is accompanied by gene loss and intensified selection.</title>
        <authorList>
            <person name="Ward C.M."/>
            <person name="Onetto C.A."/>
            <person name="Borneman A.R."/>
        </authorList>
    </citation>
    <scope>NUCLEOTIDE SEQUENCE [LARGE SCALE GENOMIC DNA]</scope>
    <source>
        <strain evidence="2">AWRI1</strain>
        <tissue evidence="2">Single Adult Female</tissue>
    </source>
</reference>
<feature type="compositionally biased region" description="Low complexity" evidence="1">
    <location>
        <begin position="88"/>
        <end position="106"/>
    </location>
</feature>
<gene>
    <name evidence="2" type="ORF">V9T40_002921</name>
</gene>
<evidence type="ECO:0000313" key="3">
    <source>
        <dbReference type="Proteomes" id="UP001367676"/>
    </source>
</evidence>
<organism evidence="2 3">
    <name type="scientific">Parthenolecanium corni</name>
    <dbReference type="NCBI Taxonomy" id="536013"/>
    <lineage>
        <taxon>Eukaryota</taxon>
        <taxon>Metazoa</taxon>
        <taxon>Ecdysozoa</taxon>
        <taxon>Arthropoda</taxon>
        <taxon>Hexapoda</taxon>
        <taxon>Insecta</taxon>
        <taxon>Pterygota</taxon>
        <taxon>Neoptera</taxon>
        <taxon>Paraneoptera</taxon>
        <taxon>Hemiptera</taxon>
        <taxon>Sternorrhyncha</taxon>
        <taxon>Coccoidea</taxon>
        <taxon>Coccidae</taxon>
        <taxon>Parthenolecanium</taxon>
    </lineage>
</organism>
<sequence length="117" mass="13995">MLNSRYKPVPNIPTDIKKYFKHGVPVWEIVIWEYIRHRKDSQQWNGMDSDGMDKLSGTQTKCECVNRSFGRMWMWLWKKKEIRTTRLQVSSSNKSNEQQQQQSALSRTRTPETESRD</sequence>
<proteinExistence type="predicted"/>